<evidence type="ECO:0000256" key="6">
    <source>
        <dbReference type="SAM" id="MobiDB-lite"/>
    </source>
</evidence>
<feature type="region of interest" description="Disordered" evidence="6">
    <location>
        <begin position="211"/>
        <end position="242"/>
    </location>
</feature>
<dbReference type="EMBL" id="PNBA02000005">
    <property type="protein sequence ID" value="KAG6422867.1"/>
    <property type="molecule type" value="Genomic_DNA"/>
</dbReference>
<dbReference type="Proteomes" id="UP000298416">
    <property type="component" value="Unassembled WGS sequence"/>
</dbReference>
<organism evidence="8">
    <name type="scientific">Salvia splendens</name>
    <name type="common">Scarlet sage</name>
    <dbReference type="NCBI Taxonomy" id="180675"/>
    <lineage>
        <taxon>Eukaryota</taxon>
        <taxon>Viridiplantae</taxon>
        <taxon>Streptophyta</taxon>
        <taxon>Embryophyta</taxon>
        <taxon>Tracheophyta</taxon>
        <taxon>Spermatophyta</taxon>
        <taxon>Magnoliopsida</taxon>
        <taxon>eudicotyledons</taxon>
        <taxon>Gunneridae</taxon>
        <taxon>Pentapetalae</taxon>
        <taxon>asterids</taxon>
        <taxon>lamiids</taxon>
        <taxon>Lamiales</taxon>
        <taxon>Lamiaceae</taxon>
        <taxon>Nepetoideae</taxon>
        <taxon>Mentheae</taxon>
        <taxon>Salviinae</taxon>
        <taxon>Salvia</taxon>
        <taxon>Salvia subgen. Calosphace</taxon>
        <taxon>core Calosphace</taxon>
    </lineage>
</organism>
<dbReference type="InterPro" id="IPR004827">
    <property type="entry name" value="bZIP"/>
</dbReference>
<keyword evidence="4" id="KW-0804">Transcription</keyword>
<dbReference type="InterPro" id="IPR046347">
    <property type="entry name" value="bZIP_sf"/>
</dbReference>
<evidence type="ECO:0000256" key="2">
    <source>
        <dbReference type="ARBA" id="ARBA00023015"/>
    </source>
</evidence>
<reference evidence="8" key="2">
    <citation type="submission" date="2020-08" db="EMBL/GenBank/DDBJ databases">
        <title>Plant Genome Project.</title>
        <authorList>
            <person name="Zhang R.-G."/>
        </authorList>
    </citation>
    <scope>NUCLEOTIDE SEQUENCE</scope>
    <source>
        <strain evidence="8">Huo1</strain>
        <tissue evidence="8">Leaf</tissue>
    </source>
</reference>
<evidence type="ECO:0000256" key="1">
    <source>
        <dbReference type="ARBA" id="ARBA00004123"/>
    </source>
</evidence>
<dbReference type="Gene3D" id="1.20.5.170">
    <property type="match status" value="1"/>
</dbReference>
<evidence type="ECO:0000256" key="5">
    <source>
        <dbReference type="ARBA" id="ARBA00023242"/>
    </source>
</evidence>
<reference evidence="8" key="1">
    <citation type="submission" date="2018-01" db="EMBL/GenBank/DDBJ databases">
        <authorList>
            <person name="Mao J.F."/>
        </authorList>
    </citation>
    <scope>NUCLEOTIDE SEQUENCE</scope>
    <source>
        <strain evidence="8">Huo1</strain>
        <tissue evidence="8">Leaf</tissue>
    </source>
</reference>
<proteinExistence type="predicted"/>
<dbReference type="PANTHER" id="PTHR13690">
    <property type="entry name" value="TRANSCRIPTION FACTOR POSF21-RELATED"/>
    <property type="match status" value="1"/>
</dbReference>
<keyword evidence="2" id="KW-0805">Transcription regulation</keyword>
<comment type="subcellular location">
    <subcellularLocation>
        <location evidence="1">Nucleus</location>
    </subcellularLocation>
</comment>
<keyword evidence="3" id="KW-0238">DNA-binding</keyword>
<evidence type="ECO:0000313" key="9">
    <source>
        <dbReference type="Proteomes" id="UP000298416"/>
    </source>
</evidence>
<dbReference type="GO" id="GO:0003700">
    <property type="term" value="F:DNA-binding transcription factor activity"/>
    <property type="evidence" value="ECO:0007669"/>
    <property type="project" value="InterPro"/>
</dbReference>
<evidence type="ECO:0000313" key="8">
    <source>
        <dbReference type="EMBL" id="KAG6422867.1"/>
    </source>
</evidence>
<feature type="domain" description="BZIP" evidence="7">
    <location>
        <begin position="110"/>
        <end position="177"/>
    </location>
</feature>
<protein>
    <recommendedName>
        <fullName evidence="7">BZIP domain-containing protein</fullName>
    </recommendedName>
</protein>
<evidence type="ECO:0000256" key="3">
    <source>
        <dbReference type="ARBA" id="ARBA00023125"/>
    </source>
</evidence>
<name>A0A8X8ZY72_SALSN</name>
<comment type="caution">
    <text evidence="8">The sequence shown here is derived from an EMBL/GenBank/DDBJ whole genome shotgun (WGS) entry which is preliminary data.</text>
</comment>
<feature type="compositionally biased region" description="Polar residues" evidence="6">
    <location>
        <begin position="1"/>
        <end position="15"/>
    </location>
</feature>
<dbReference type="AlphaFoldDB" id="A0A8X8ZY72"/>
<accession>A0A8X8ZY72</accession>
<evidence type="ECO:0000256" key="4">
    <source>
        <dbReference type="ARBA" id="ARBA00023163"/>
    </source>
</evidence>
<keyword evidence="5" id="KW-0539">Nucleus</keyword>
<dbReference type="CDD" id="cd14703">
    <property type="entry name" value="bZIP_plant_RF2"/>
    <property type="match status" value="1"/>
</dbReference>
<sequence length="258" mass="29048">MNTNTRSSLPPSGRSSVLPFQPNRSYSTKPEQPASPNFGPIGLECSSKQDHKMSSHASPFSSEISRIFDGDLGIVGGLDGISCFDETEEDLLPKYLDLDGSNSISENCALPKEKLSILPQRIWANRQSAARSKERKMRYIAELQSKVQSSQTDKASLSMQFALMQENTNCVASENIELKLQLQSFERQEQLQDALNEAMRDEIRHLKVLTGQAMPNGHNPTPYGANQNYHHNSHAQPLQHQLRQHQLDQFQPRQLLLH</sequence>
<evidence type="ECO:0000259" key="7">
    <source>
        <dbReference type="SMART" id="SM00338"/>
    </source>
</evidence>
<dbReference type="SUPFAM" id="SSF57959">
    <property type="entry name" value="Leucine zipper domain"/>
    <property type="match status" value="1"/>
</dbReference>
<dbReference type="SMART" id="SM00338">
    <property type="entry name" value="BRLZ"/>
    <property type="match status" value="1"/>
</dbReference>
<dbReference type="InterPro" id="IPR044759">
    <property type="entry name" value="bZIP_RF2"/>
</dbReference>
<dbReference type="GO" id="GO:0005634">
    <property type="term" value="C:nucleus"/>
    <property type="evidence" value="ECO:0007669"/>
    <property type="project" value="UniProtKB-SubCell"/>
</dbReference>
<dbReference type="PANTHER" id="PTHR13690:SF124">
    <property type="entry name" value="TRANSCRIPTION FACTOR RF2A"/>
    <property type="match status" value="1"/>
</dbReference>
<feature type="region of interest" description="Disordered" evidence="6">
    <location>
        <begin position="1"/>
        <end position="58"/>
    </location>
</feature>
<dbReference type="GO" id="GO:0003677">
    <property type="term" value="F:DNA binding"/>
    <property type="evidence" value="ECO:0007669"/>
    <property type="project" value="UniProtKB-KW"/>
</dbReference>
<keyword evidence="9" id="KW-1185">Reference proteome</keyword>
<gene>
    <name evidence="8" type="ORF">SASPL_113249</name>
</gene>